<reference evidence="3 4" key="1">
    <citation type="submission" date="2016-10" db="EMBL/GenBank/DDBJ databases">
        <title>Complete Genome Sequence of the Nonylphenol-Degrading Bacterium Sphingobium cloacae JCM 10874T.</title>
        <authorList>
            <person name="Ootsuka M."/>
            <person name="Nishizawa T."/>
            <person name="Ohta H."/>
        </authorList>
    </citation>
    <scope>NUCLEOTIDE SEQUENCE [LARGE SCALE GENOMIC DNA]</scope>
    <source>
        <strain evidence="3 4">JCM 10874</strain>
    </source>
</reference>
<dbReference type="PANTHER" id="PTHR46797:SF1">
    <property type="entry name" value="METHYLPHOSPHONATE SYNTHASE"/>
    <property type="match status" value="1"/>
</dbReference>
<proteinExistence type="predicted"/>
<dbReference type="CDD" id="cd00093">
    <property type="entry name" value="HTH_XRE"/>
    <property type="match status" value="1"/>
</dbReference>
<dbReference type="PROSITE" id="PS50943">
    <property type="entry name" value="HTH_CROC1"/>
    <property type="match status" value="1"/>
</dbReference>
<dbReference type="InterPro" id="IPR001387">
    <property type="entry name" value="Cro/C1-type_HTH"/>
</dbReference>
<sequence length="113" mass="12424">MGEMISIPLEEYRSLQAAAEQLADLQAYDRALAQLANGDEEMLPTEFVKRMLSGESPLRAWREFRGLTQTALAEASSVNRVQIADIESGRKSGSIETVKKLAEALGITLDELI</sequence>
<organism evidence="3 4">
    <name type="scientific">Sphingobium cloacae</name>
    <dbReference type="NCBI Taxonomy" id="120107"/>
    <lineage>
        <taxon>Bacteria</taxon>
        <taxon>Pseudomonadati</taxon>
        <taxon>Pseudomonadota</taxon>
        <taxon>Alphaproteobacteria</taxon>
        <taxon>Sphingomonadales</taxon>
        <taxon>Sphingomonadaceae</taxon>
        <taxon>Sphingobium</taxon>
    </lineage>
</organism>
<dbReference type="GO" id="GO:0003700">
    <property type="term" value="F:DNA-binding transcription factor activity"/>
    <property type="evidence" value="ECO:0007669"/>
    <property type="project" value="TreeGrafter"/>
</dbReference>
<dbReference type="AlphaFoldDB" id="A0A1E1EXX4"/>
<dbReference type="InterPro" id="IPR010982">
    <property type="entry name" value="Lambda_DNA-bd_dom_sf"/>
</dbReference>
<keyword evidence="1" id="KW-0238">DNA-binding</keyword>
<dbReference type="Proteomes" id="UP000218272">
    <property type="component" value="Chromosome SCLO_1"/>
</dbReference>
<dbReference type="EMBL" id="AP017655">
    <property type="protein sequence ID" value="BAV63117.1"/>
    <property type="molecule type" value="Genomic_DNA"/>
</dbReference>
<evidence type="ECO:0000313" key="4">
    <source>
        <dbReference type="Proteomes" id="UP000218272"/>
    </source>
</evidence>
<keyword evidence="4" id="KW-1185">Reference proteome</keyword>
<dbReference type="KEGG" id="sclo:SCLO_1000770"/>
<feature type="domain" description="HTH cro/C1-type" evidence="2">
    <location>
        <begin position="58"/>
        <end position="112"/>
    </location>
</feature>
<evidence type="ECO:0000259" key="2">
    <source>
        <dbReference type="PROSITE" id="PS50943"/>
    </source>
</evidence>
<dbReference type="RefSeq" id="WP_066521556.1">
    <property type="nucleotide sequence ID" value="NZ_AP017655.1"/>
</dbReference>
<evidence type="ECO:0000313" key="3">
    <source>
        <dbReference type="EMBL" id="BAV63117.1"/>
    </source>
</evidence>
<evidence type="ECO:0000256" key="1">
    <source>
        <dbReference type="ARBA" id="ARBA00023125"/>
    </source>
</evidence>
<dbReference type="Gene3D" id="1.10.260.40">
    <property type="entry name" value="lambda repressor-like DNA-binding domains"/>
    <property type="match status" value="1"/>
</dbReference>
<name>A0A1E1EXX4_9SPHN</name>
<accession>A0A1E1EXX4</accession>
<protein>
    <submittedName>
        <fullName evidence="3">Transcriptional regulator</fullName>
    </submittedName>
</protein>
<dbReference type="SUPFAM" id="SSF47413">
    <property type="entry name" value="lambda repressor-like DNA-binding domains"/>
    <property type="match status" value="1"/>
</dbReference>
<dbReference type="Pfam" id="PF01381">
    <property type="entry name" value="HTH_3"/>
    <property type="match status" value="1"/>
</dbReference>
<gene>
    <name evidence="3" type="ORF">SCLO_1000770</name>
</gene>
<dbReference type="GO" id="GO:0005829">
    <property type="term" value="C:cytosol"/>
    <property type="evidence" value="ECO:0007669"/>
    <property type="project" value="TreeGrafter"/>
</dbReference>
<dbReference type="SMART" id="SM00530">
    <property type="entry name" value="HTH_XRE"/>
    <property type="match status" value="1"/>
</dbReference>
<dbReference type="PANTHER" id="PTHR46797">
    <property type="entry name" value="HTH-TYPE TRANSCRIPTIONAL REGULATOR"/>
    <property type="match status" value="1"/>
</dbReference>
<dbReference type="InterPro" id="IPR050807">
    <property type="entry name" value="TransReg_Diox_bact_type"/>
</dbReference>
<dbReference type="GO" id="GO:0003677">
    <property type="term" value="F:DNA binding"/>
    <property type="evidence" value="ECO:0007669"/>
    <property type="project" value="UniProtKB-KW"/>
</dbReference>
<dbReference type="OrthoDB" id="407979at2"/>